<keyword evidence="2" id="KW-1185">Reference proteome</keyword>
<evidence type="ECO:0000313" key="1">
    <source>
        <dbReference type="EMBL" id="PHJ36866.1"/>
    </source>
</evidence>
<dbReference type="AlphaFoldDB" id="A0A2C6MCC6"/>
<evidence type="ECO:0000313" key="2">
    <source>
        <dbReference type="Proteomes" id="UP000222564"/>
    </source>
</evidence>
<dbReference type="Proteomes" id="UP000222564">
    <property type="component" value="Unassembled WGS sequence"/>
</dbReference>
<accession>A0A2C6MCC6</accession>
<organism evidence="1 2">
    <name type="scientific">Desulforamulus profundi</name>
    <dbReference type="NCBI Taxonomy" id="1383067"/>
    <lineage>
        <taxon>Bacteria</taxon>
        <taxon>Bacillati</taxon>
        <taxon>Bacillota</taxon>
        <taxon>Clostridia</taxon>
        <taxon>Eubacteriales</taxon>
        <taxon>Peptococcaceae</taxon>
        <taxon>Desulforamulus</taxon>
    </lineage>
</organism>
<dbReference type="RefSeq" id="WP_099084144.1">
    <property type="nucleotide sequence ID" value="NZ_AWQQ01000146.1"/>
</dbReference>
<name>A0A2C6MCC6_9FIRM</name>
<comment type="caution">
    <text evidence="1">The sequence shown here is derived from an EMBL/GenBank/DDBJ whole genome shotgun (WGS) entry which is preliminary data.</text>
</comment>
<reference evidence="1 2" key="1">
    <citation type="submission" date="2013-09" db="EMBL/GenBank/DDBJ databases">
        <title>Biodegradation of hydrocarbons in the deep terrestrial subsurface : characterization of a microbial consortium composed of two Desulfotomaculum species originating from a deep geological formation.</title>
        <authorList>
            <person name="Aullo T."/>
            <person name="Berlendis S."/>
            <person name="Lascourreges J.-F."/>
            <person name="Dessort D."/>
            <person name="Saint-Laurent S."/>
            <person name="Schraauwers B."/>
            <person name="Mas J."/>
            <person name="Magot M."/>
            <person name="Ranchou-Peyruse A."/>
        </authorList>
    </citation>
    <scope>NUCLEOTIDE SEQUENCE [LARGE SCALE GENOMIC DNA]</scope>
    <source>
        <strain evidence="1 2">Bs107</strain>
    </source>
</reference>
<proteinExistence type="predicted"/>
<protein>
    <submittedName>
        <fullName evidence="1">Uncharacterized protein</fullName>
    </submittedName>
</protein>
<dbReference type="EMBL" id="AWQQ01000146">
    <property type="protein sequence ID" value="PHJ36866.1"/>
    <property type="molecule type" value="Genomic_DNA"/>
</dbReference>
<sequence length="136" mass="15449">MTVYARFAILDGKPEQEPIDVEVWEPNPEKPGYLRFVRMKTAQEVFNELKSRLEADGLIPDEYFSVMVGLDGEIPIPKDWWRVVCFAVKGSSEGHYIHIGIIRSGGQYQDLFLGKTFQGLEYALKVAGACTRCFEV</sequence>
<gene>
    <name evidence="1" type="ORF">P378_19945</name>
</gene>
<dbReference type="OrthoDB" id="1837253at2"/>